<dbReference type="EMBL" id="CP026520">
    <property type="protein sequence ID" value="QAV18188.1"/>
    <property type="molecule type" value="Genomic_DNA"/>
</dbReference>
<dbReference type="Proteomes" id="UP000288943">
    <property type="component" value="Chromosome"/>
</dbReference>
<dbReference type="RefSeq" id="WP_042228637.1">
    <property type="nucleotide sequence ID" value="NZ_CP026520.1"/>
</dbReference>
<dbReference type="NCBIfam" id="TIGR02830">
    <property type="entry name" value="spore_III_AG"/>
    <property type="match status" value="1"/>
</dbReference>
<keyword evidence="2" id="KW-0472">Membrane</keyword>
<dbReference type="Proteomes" id="UP001527202">
    <property type="component" value="Unassembled WGS sequence"/>
</dbReference>
<evidence type="ECO:0000313" key="3">
    <source>
        <dbReference type="EMBL" id="MCY9599227.1"/>
    </source>
</evidence>
<name>A0A410WUW1_9BACL</name>
<reference evidence="4 5" key="1">
    <citation type="submission" date="2018-01" db="EMBL/GenBank/DDBJ databases">
        <title>The whole genome sequencing and assembly of Paenibacillus chitinolyticus KCCM 41400 strain.</title>
        <authorList>
            <person name="Kim J.-Y."/>
            <person name="Park M.-K."/>
            <person name="Lee Y.-J."/>
            <person name="Yi H."/>
            <person name="Bahn Y.-S."/>
            <person name="Kim J.F."/>
            <person name="Lee D.-W."/>
        </authorList>
    </citation>
    <scope>NUCLEOTIDE SEQUENCE [LARGE SCALE GENOMIC DNA]</scope>
    <source>
        <strain evidence="4 5">KCCM 41400</strain>
    </source>
</reference>
<feature type="region of interest" description="Disordered" evidence="1">
    <location>
        <begin position="51"/>
        <end position="71"/>
    </location>
</feature>
<dbReference type="KEGG" id="pchi:PC41400_11140"/>
<sequence length="213" mass="23538">MGSWKQWRSKWFGTGEDGKRSNSFLWIVLLGLVGAALMILSSFLNFKEVEPAGDSRASPSTQQGKETFMGGAAKDKTPFREYEEAYESRLRDILRKVVGVGDVEVLITIESTEEIVVEKDSKENQQLTTEKDTNGANRNISQVTKEGKVVLYQVSGDQQPLVVKTIKPKVSGVLVVAKGAEDLTVKKMMIEAVARGIDVPVHRISILPRKTAE</sequence>
<dbReference type="EMBL" id="JAMDMJ010000040">
    <property type="protein sequence ID" value="MCY9599227.1"/>
    <property type="molecule type" value="Genomic_DNA"/>
</dbReference>
<keyword evidence="2" id="KW-0812">Transmembrane</keyword>
<dbReference type="InterPro" id="IPR014195">
    <property type="entry name" value="Spore_III_AG"/>
</dbReference>
<accession>A0A410WUW1</accession>
<evidence type="ECO:0000256" key="1">
    <source>
        <dbReference type="SAM" id="MobiDB-lite"/>
    </source>
</evidence>
<keyword evidence="2" id="KW-1133">Transmembrane helix</keyword>
<evidence type="ECO:0000313" key="5">
    <source>
        <dbReference type="Proteomes" id="UP000288943"/>
    </source>
</evidence>
<reference evidence="3 6" key="2">
    <citation type="submission" date="2022-05" db="EMBL/GenBank/DDBJ databases">
        <title>Genome Sequencing of Bee-Associated Microbes.</title>
        <authorList>
            <person name="Dunlap C."/>
        </authorList>
    </citation>
    <scope>NUCLEOTIDE SEQUENCE [LARGE SCALE GENOMIC DNA]</scope>
    <source>
        <strain evidence="3 6">NRRL B-23120</strain>
    </source>
</reference>
<protein>
    <submittedName>
        <fullName evidence="4">Stage III sporulation protein AG</fullName>
    </submittedName>
</protein>
<keyword evidence="6" id="KW-1185">Reference proteome</keyword>
<evidence type="ECO:0000313" key="6">
    <source>
        <dbReference type="Proteomes" id="UP001527202"/>
    </source>
</evidence>
<dbReference type="OrthoDB" id="2381602at2"/>
<evidence type="ECO:0000313" key="4">
    <source>
        <dbReference type="EMBL" id="QAV18188.1"/>
    </source>
</evidence>
<dbReference type="GeneID" id="95375360"/>
<gene>
    <name evidence="4" type="primary">spoIIIAG</name>
    <name evidence="3" type="ORF">M5X16_26045</name>
    <name evidence="4" type="ORF">PC41400_11140</name>
</gene>
<feature type="transmembrane region" description="Helical" evidence="2">
    <location>
        <begin position="24"/>
        <end position="46"/>
    </location>
</feature>
<dbReference type="AlphaFoldDB" id="A0A410WUW1"/>
<evidence type="ECO:0000256" key="2">
    <source>
        <dbReference type="SAM" id="Phobius"/>
    </source>
</evidence>
<organism evidence="4 5">
    <name type="scientific">Paenibacillus chitinolyticus</name>
    <dbReference type="NCBI Taxonomy" id="79263"/>
    <lineage>
        <taxon>Bacteria</taxon>
        <taxon>Bacillati</taxon>
        <taxon>Bacillota</taxon>
        <taxon>Bacilli</taxon>
        <taxon>Bacillales</taxon>
        <taxon>Paenibacillaceae</taxon>
        <taxon>Paenibacillus</taxon>
    </lineage>
</organism>
<proteinExistence type="predicted"/>